<dbReference type="EMBL" id="JASDAP010000028">
    <property type="protein sequence ID" value="KAK1876717.1"/>
    <property type="molecule type" value="Genomic_DNA"/>
</dbReference>
<dbReference type="Proteomes" id="UP001228049">
    <property type="component" value="Unassembled WGS sequence"/>
</dbReference>
<organism evidence="3 4">
    <name type="scientific">Dissostichus eleginoides</name>
    <name type="common">Patagonian toothfish</name>
    <name type="synonym">Dissostichus amissus</name>
    <dbReference type="NCBI Taxonomy" id="100907"/>
    <lineage>
        <taxon>Eukaryota</taxon>
        <taxon>Metazoa</taxon>
        <taxon>Chordata</taxon>
        <taxon>Craniata</taxon>
        <taxon>Vertebrata</taxon>
        <taxon>Euteleostomi</taxon>
        <taxon>Actinopterygii</taxon>
        <taxon>Neopterygii</taxon>
        <taxon>Teleostei</taxon>
        <taxon>Neoteleostei</taxon>
        <taxon>Acanthomorphata</taxon>
        <taxon>Eupercaria</taxon>
        <taxon>Perciformes</taxon>
        <taxon>Notothenioidei</taxon>
        <taxon>Nototheniidae</taxon>
        <taxon>Dissostichus</taxon>
    </lineage>
</organism>
<reference evidence="3" key="1">
    <citation type="submission" date="2023-04" db="EMBL/GenBank/DDBJ databases">
        <title>Chromosome-level genome of Chaenocephalus aceratus.</title>
        <authorList>
            <person name="Park H."/>
        </authorList>
    </citation>
    <scope>NUCLEOTIDE SEQUENCE</scope>
    <source>
        <strain evidence="3">DE</strain>
        <tissue evidence="3">Muscle</tissue>
    </source>
</reference>
<gene>
    <name evidence="3" type="ORF">KUDE01_002039</name>
</gene>
<feature type="domain" description="Ig-like" evidence="2">
    <location>
        <begin position="144"/>
        <end position="225"/>
    </location>
</feature>
<dbReference type="Pfam" id="PF13927">
    <property type="entry name" value="Ig_3"/>
    <property type="match status" value="1"/>
</dbReference>
<proteinExistence type="predicted"/>
<dbReference type="Gene3D" id="2.60.40.10">
    <property type="entry name" value="Immunoglobulins"/>
    <property type="match status" value="1"/>
</dbReference>
<feature type="transmembrane region" description="Helical" evidence="1">
    <location>
        <begin position="241"/>
        <end position="262"/>
    </location>
</feature>
<evidence type="ECO:0000256" key="1">
    <source>
        <dbReference type="SAM" id="Phobius"/>
    </source>
</evidence>
<dbReference type="GO" id="GO:0002768">
    <property type="term" value="P:immune response-regulating cell surface receptor signaling pathway"/>
    <property type="evidence" value="ECO:0007669"/>
    <property type="project" value="InterPro"/>
</dbReference>
<keyword evidence="1" id="KW-0472">Membrane</keyword>
<dbReference type="SUPFAM" id="SSF48726">
    <property type="entry name" value="Immunoglobulin"/>
    <property type="match status" value="1"/>
</dbReference>
<dbReference type="AlphaFoldDB" id="A0AAD9B3H7"/>
<evidence type="ECO:0000259" key="2">
    <source>
        <dbReference type="PROSITE" id="PS50835"/>
    </source>
</evidence>
<dbReference type="InterPro" id="IPR003599">
    <property type="entry name" value="Ig_sub"/>
</dbReference>
<evidence type="ECO:0000313" key="3">
    <source>
        <dbReference type="EMBL" id="KAK1876717.1"/>
    </source>
</evidence>
<dbReference type="PANTHER" id="PTHR37996:SF1">
    <property type="entry name" value="B- AND T-LYMPHOCYTE ATTENUATOR"/>
    <property type="match status" value="1"/>
</dbReference>
<feature type="transmembrane region" description="Helical" evidence="1">
    <location>
        <begin position="103"/>
        <end position="121"/>
    </location>
</feature>
<accession>A0AAD9B3H7</accession>
<dbReference type="InterPro" id="IPR013783">
    <property type="entry name" value="Ig-like_fold"/>
</dbReference>
<feature type="non-terminal residue" evidence="3">
    <location>
        <position position="301"/>
    </location>
</feature>
<dbReference type="SMART" id="SM00408">
    <property type="entry name" value="IGc2"/>
    <property type="match status" value="1"/>
</dbReference>
<protein>
    <submittedName>
        <fullName evidence="3">B- and T-lymphocyte attenuator</fullName>
    </submittedName>
</protein>
<keyword evidence="1" id="KW-1133">Transmembrane helix</keyword>
<dbReference type="InterPro" id="IPR007110">
    <property type="entry name" value="Ig-like_dom"/>
</dbReference>
<name>A0AAD9B3H7_DISEL</name>
<dbReference type="PROSITE" id="PS50835">
    <property type="entry name" value="IG_LIKE"/>
    <property type="match status" value="1"/>
</dbReference>
<keyword evidence="4" id="KW-1185">Reference proteome</keyword>
<dbReference type="GO" id="GO:0038023">
    <property type="term" value="F:signaling receptor activity"/>
    <property type="evidence" value="ECO:0007669"/>
    <property type="project" value="InterPro"/>
</dbReference>
<dbReference type="SMART" id="SM00409">
    <property type="entry name" value="IG"/>
    <property type="match status" value="1"/>
</dbReference>
<dbReference type="InterPro" id="IPR003598">
    <property type="entry name" value="Ig_sub2"/>
</dbReference>
<sequence>TDVSLKHENTSYKAVVGEYLEIECKVVFCEKAQPTVDWIKLDDGRGRTTVPQKNESSTNSEPTVDSWMYFAAGIVPFIIIAIIISVVLMRGRKAESVPIMRPNLCWVILHVCIWAGLLLTLNADEECFIETKVHVDTSYKAVVGEQLELKCEVAFCEEAPPTVDWIKREQTDVPVNISSSSHIKTHWEFINKSEGISFLVFPKIRLNDSGEYQCQTGGSSSHNINVFVYGSTNSEPTVDSWMYFAAGIVPFIIIAIIIPVVLMRGRKGESKNETQTEVQYIAIPAKQPIPHGSLQPSPRTI</sequence>
<keyword evidence="1" id="KW-0812">Transmembrane</keyword>
<dbReference type="PANTHER" id="PTHR37996">
    <property type="entry name" value="B- AND T-LYMPHOCYTE ATTENUATOR"/>
    <property type="match status" value="1"/>
</dbReference>
<feature type="transmembrane region" description="Helical" evidence="1">
    <location>
        <begin position="67"/>
        <end position="91"/>
    </location>
</feature>
<evidence type="ECO:0000313" key="4">
    <source>
        <dbReference type="Proteomes" id="UP001228049"/>
    </source>
</evidence>
<dbReference type="GO" id="GO:0005886">
    <property type="term" value="C:plasma membrane"/>
    <property type="evidence" value="ECO:0007669"/>
    <property type="project" value="InterPro"/>
</dbReference>
<dbReference type="InterPro" id="IPR036179">
    <property type="entry name" value="Ig-like_dom_sf"/>
</dbReference>
<dbReference type="InterPro" id="IPR039257">
    <property type="entry name" value="BTLA"/>
</dbReference>
<comment type="caution">
    <text evidence="3">The sequence shown here is derived from an EMBL/GenBank/DDBJ whole genome shotgun (WGS) entry which is preliminary data.</text>
</comment>